<evidence type="ECO:0000256" key="5">
    <source>
        <dbReference type="ARBA" id="ARBA00023186"/>
    </source>
</evidence>
<dbReference type="SUPFAM" id="SSF52540">
    <property type="entry name" value="P-loop containing nucleoside triphosphate hydrolases"/>
    <property type="match status" value="2"/>
</dbReference>
<dbReference type="PROSITE" id="PS51903">
    <property type="entry name" value="CLP_R"/>
    <property type="match status" value="1"/>
</dbReference>
<comment type="subunit">
    <text evidence="6">Homohexamer. The oligomerization is ATP-dependent.</text>
</comment>
<dbReference type="Pfam" id="PF07724">
    <property type="entry name" value="AAA_2"/>
    <property type="match status" value="1"/>
</dbReference>
<feature type="domain" description="Clp R" evidence="10">
    <location>
        <begin position="1"/>
        <end position="139"/>
    </location>
</feature>
<keyword evidence="12" id="KW-1185">Reference proteome</keyword>
<evidence type="ECO:0000256" key="6">
    <source>
        <dbReference type="ARBA" id="ARBA00026057"/>
    </source>
</evidence>
<dbReference type="PATRIC" id="fig|1069640.6.peg.289"/>
<evidence type="ECO:0000256" key="9">
    <source>
        <dbReference type="SAM" id="Coils"/>
    </source>
</evidence>
<dbReference type="Proteomes" id="UP000033103">
    <property type="component" value="Chromosome"/>
</dbReference>
<dbReference type="InterPro" id="IPR019489">
    <property type="entry name" value="Clp_ATPase_C"/>
</dbReference>
<dbReference type="Pfam" id="PF17871">
    <property type="entry name" value="AAA_lid_9"/>
    <property type="match status" value="1"/>
</dbReference>
<dbReference type="GO" id="GO:0005524">
    <property type="term" value="F:ATP binding"/>
    <property type="evidence" value="ECO:0007669"/>
    <property type="project" value="UniProtKB-KW"/>
</dbReference>
<gene>
    <name evidence="11" type="ORF">VC03_01505</name>
</gene>
<dbReference type="InterPro" id="IPR018368">
    <property type="entry name" value="ClpA/B_CS1"/>
</dbReference>
<dbReference type="FunFam" id="3.40.50.300:FF:000010">
    <property type="entry name" value="Chaperone clpB 1, putative"/>
    <property type="match status" value="1"/>
</dbReference>
<dbReference type="InterPro" id="IPR003593">
    <property type="entry name" value="AAA+_ATPase"/>
</dbReference>
<dbReference type="PANTHER" id="PTHR11638:SF18">
    <property type="entry name" value="HEAT SHOCK PROTEIN 104"/>
    <property type="match status" value="1"/>
</dbReference>
<dbReference type="HOGENOM" id="CLU_005070_4_0_0"/>
<evidence type="ECO:0000256" key="3">
    <source>
        <dbReference type="ARBA" id="ARBA00022741"/>
    </source>
</evidence>
<dbReference type="SUPFAM" id="SSF81923">
    <property type="entry name" value="Double Clp-N motif"/>
    <property type="match status" value="1"/>
</dbReference>
<dbReference type="InterPro" id="IPR004176">
    <property type="entry name" value="Clp_R_N"/>
</dbReference>
<dbReference type="Pfam" id="PF02861">
    <property type="entry name" value="Clp_N"/>
    <property type="match status" value="1"/>
</dbReference>
<keyword evidence="4 8" id="KW-0067">ATP-binding</keyword>
<dbReference type="PROSITE" id="PS00870">
    <property type="entry name" value="CLPAB_1"/>
    <property type="match status" value="1"/>
</dbReference>
<evidence type="ECO:0000256" key="7">
    <source>
        <dbReference type="PROSITE-ProRule" id="PRU01251"/>
    </source>
</evidence>
<dbReference type="Gene3D" id="1.10.8.60">
    <property type="match status" value="1"/>
</dbReference>
<comment type="similarity">
    <text evidence="1 8">Belongs to the ClpA/ClpB family.</text>
</comment>
<dbReference type="InterPro" id="IPR001270">
    <property type="entry name" value="ClpA/B"/>
</dbReference>
<dbReference type="EMBL" id="CP011280">
    <property type="protein sequence ID" value="AKC95249.1"/>
    <property type="molecule type" value="Genomic_DNA"/>
</dbReference>
<dbReference type="Gene3D" id="3.40.50.300">
    <property type="entry name" value="P-loop containing nucleotide triphosphate hydrolases"/>
    <property type="match status" value="3"/>
</dbReference>
<dbReference type="Pfam" id="PF10431">
    <property type="entry name" value="ClpB_D2-small"/>
    <property type="match status" value="1"/>
</dbReference>
<dbReference type="KEGG" id="sns:VC03_01505"/>
<keyword evidence="3 8" id="KW-0547">Nucleotide-binding</keyword>
<dbReference type="GO" id="GO:0034605">
    <property type="term" value="P:cellular response to heat"/>
    <property type="evidence" value="ECO:0007669"/>
    <property type="project" value="TreeGrafter"/>
</dbReference>
<dbReference type="InterPro" id="IPR036628">
    <property type="entry name" value="Clp_N_dom_sf"/>
</dbReference>
<dbReference type="Pfam" id="PF00004">
    <property type="entry name" value="AAA"/>
    <property type="match status" value="1"/>
</dbReference>
<dbReference type="InterPro" id="IPR028299">
    <property type="entry name" value="ClpA/B_CS2"/>
</dbReference>
<evidence type="ECO:0000256" key="1">
    <source>
        <dbReference type="ARBA" id="ARBA00008675"/>
    </source>
</evidence>
<evidence type="ECO:0000256" key="8">
    <source>
        <dbReference type="RuleBase" id="RU004432"/>
    </source>
</evidence>
<dbReference type="AlphaFoldDB" id="A0A0E3UTL5"/>
<feature type="coiled-coil region" evidence="9">
    <location>
        <begin position="405"/>
        <end position="492"/>
    </location>
</feature>
<dbReference type="CDD" id="cd00009">
    <property type="entry name" value="AAA"/>
    <property type="match status" value="1"/>
</dbReference>
<proteinExistence type="inferred from homology"/>
<evidence type="ECO:0000313" key="11">
    <source>
        <dbReference type="EMBL" id="AKC95249.1"/>
    </source>
</evidence>
<organism evidence="11 12">
    <name type="scientific">Sneathia vaginalis</name>
    <dbReference type="NCBI Taxonomy" id="187101"/>
    <lineage>
        <taxon>Bacteria</taxon>
        <taxon>Fusobacteriati</taxon>
        <taxon>Fusobacteriota</taxon>
        <taxon>Fusobacteriia</taxon>
        <taxon>Fusobacteriales</taxon>
        <taxon>Leptotrichiaceae</taxon>
        <taxon>Sneathia</taxon>
    </lineage>
</organism>
<sequence>MDNKYTEKATLALSEGQNFAKKYSNSEYKVEHLLLALIGQPQGLIPNILERIGYDVNKLQKELMNRIDKFAKVTGGNLSVSQELSNVIVDAQRYMEKMGDQYISVEHLFLSIMDNTKILKELGVDRQKFVSILEKVRGGQKVMSENPENTYEVLEKYGKDLVELVKQGKIDPIIGRDDEIRRSVQILSRRNKNNPVLIGEPGVGKTAIVEGIAWRIVKGDVPETLKDKKIFSLDMGALISGAKYRGEFEERLKAIINTLEQSKGQIILFIDEVHNIVGAGSSEGSMDASNLLKPMLARGEIKVIGATTLDEYRKYIEKDAALERRFQPVLVEEPTVEETISILRGLKEKFEQFHGVRITDNALVEAAKLSSRYISDRFLPDKAIDLLDEACAKLKTEINSMPTELDELTRQVTQLEIERQALKKEEDEASKKRLEDLEKDLEEKKATQKEMLAQWEKEKNKVVEIKKLQGELEKAKLDLDEYSTRNIDYEKAGQLKYQIIPQIKEKLEALKNKNEQKMVSQKITEDEIAEVIAAWTHIPVTKLMQGEKEKLLNLDEKIKERVVGQDETVRKVYETILRSRAGLKDPNRPIGSFIFLGPTGVGKTYLAKTLAYNLFDDESNMIRIDMSEYMDKFSTSRLIGAAPGYVGYEEGGQLTEAVRRKPYSVILFDEIEKAHPEVFNLLLQVLDDGRLTDNKGKVVNFKNTIIIMTSNLKEEDLKHYFKPEFLNRVDEITVFNSLTKDNVAKIVEKEINELNKLLVDKFITIKADKNAIDYIVDNSYDKEYGARPIRRYVQRNIETDLSKMLLENRIPNNSTVVIGVKDNKLEYSVK</sequence>
<protein>
    <submittedName>
        <fullName evidence="11">Protein disaggregation chaperone</fullName>
    </submittedName>
</protein>
<reference evidence="11 12" key="1">
    <citation type="journal article" date="2012" name="BMC Genomics">
        <title>Genomic sequence analysis and characterization of Sneathia amnii sp. nov.</title>
        <authorList>
            <consortium name="Vaginal Microbiome Consortium (additional members)"/>
            <person name="Harwich M.D.Jr."/>
            <person name="Serrano M.G."/>
            <person name="Fettweis J.M."/>
            <person name="Alves J.M."/>
            <person name="Reimers M.A."/>
            <person name="Buck G.A."/>
            <person name="Jefferson K.K."/>
        </authorList>
    </citation>
    <scope>NUCLEOTIDE SEQUENCE [LARGE SCALE GENOMIC DNA]</scope>
    <source>
        <strain evidence="11 12">SN35</strain>
    </source>
</reference>
<dbReference type="CDD" id="cd19499">
    <property type="entry name" value="RecA-like_ClpB_Hsp104-like"/>
    <property type="match status" value="1"/>
</dbReference>
<dbReference type="GO" id="GO:0016887">
    <property type="term" value="F:ATP hydrolysis activity"/>
    <property type="evidence" value="ECO:0007669"/>
    <property type="project" value="InterPro"/>
</dbReference>
<dbReference type="SMART" id="SM00382">
    <property type="entry name" value="AAA"/>
    <property type="match status" value="2"/>
</dbReference>
<dbReference type="InterPro" id="IPR050130">
    <property type="entry name" value="ClpA_ClpB"/>
</dbReference>
<accession>A0A0E3UTL5</accession>
<dbReference type="PRINTS" id="PR00300">
    <property type="entry name" value="CLPPROTEASEA"/>
</dbReference>
<dbReference type="InterPro" id="IPR041546">
    <property type="entry name" value="ClpA/ClpB_AAA_lid"/>
</dbReference>
<dbReference type="OrthoDB" id="9803641at2"/>
<dbReference type="STRING" id="187101.VC03_01505"/>
<dbReference type="PROSITE" id="PS00871">
    <property type="entry name" value="CLPAB_2"/>
    <property type="match status" value="1"/>
</dbReference>
<evidence type="ECO:0000256" key="4">
    <source>
        <dbReference type="ARBA" id="ARBA00022840"/>
    </source>
</evidence>
<dbReference type="PANTHER" id="PTHR11638">
    <property type="entry name" value="ATP-DEPENDENT CLP PROTEASE"/>
    <property type="match status" value="1"/>
</dbReference>
<keyword evidence="9" id="KW-0175">Coiled coil</keyword>
<dbReference type="FunFam" id="3.40.50.300:FF:000120">
    <property type="entry name" value="ATP-dependent chaperone ClpB"/>
    <property type="match status" value="1"/>
</dbReference>
<name>A0A0E3UTL5_9FUSO</name>
<keyword evidence="5 8" id="KW-0143">Chaperone</keyword>
<dbReference type="FunFam" id="3.40.50.300:FF:000025">
    <property type="entry name" value="ATP-dependent Clp protease subunit"/>
    <property type="match status" value="1"/>
</dbReference>
<dbReference type="SMART" id="SM01086">
    <property type="entry name" value="ClpB_D2-small"/>
    <property type="match status" value="1"/>
</dbReference>
<dbReference type="GO" id="GO:0005737">
    <property type="term" value="C:cytoplasm"/>
    <property type="evidence" value="ECO:0007669"/>
    <property type="project" value="TreeGrafter"/>
</dbReference>
<dbReference type="InterPro" id="IPR027417">
    <property type="entry name" value="P-loop_NTPase"/>
</dbReference>
<keyword evidence="2 7" id="KW-0677">Repeat</keyword>
<evidence type="ECO:0000313" key="12">
    <source>
        <dbReference type="Proteomes" id="UP000033103"/>
    </source>
</evidence>
<dbReference type="InterPro" id="IPR003959">
    <property type="entry name" value="ATPase_AAA_core"/>
</dbReference>
<dbReference type="Gene3D" id="1.10.1780.10">
    <property type="entry name" value="Clp, N-terminal domain"/>
    <property type="match status" value="1"/>
</dbReference>
<evidence type="ECO:0000256" key="2">
    <source>
        <dbReference type="ARBA" id="ARBA00022737"/>
    </source>
</evidence>
<evidence type="ECO:0000259" key="10">
    <source>
        <dbReference type="PROSITE" id="PS51903"/>
    </source>
</evidence>
<dbReference type="RefSeq" id="WP_046328355.1">
    <property type="nucleotide sequence ID" value="NZ_CP011280.1"/>
</dbReference>